<dbReference type="STRING" id="1108050.A0A0B7FUY8"/>
<feature type="compositionally biased region" description="Low complexity" evidence="4">
    <location>
        <begin position="55"/>
        <end position="64"/>
    </location>
</feature>
<name>A0A0B7FUY8_THACB</name>
<gene>
    <name evidence="6" type="ORF">RSOLAG1IB_09259</name>
</gene>
<keyword evidence="2 5" id="KW-1133">Transmembrane helix</keyword>
<reference evidence="6 7" key="1">
    <citation type="submission" date="2014-11" db="EMBL/GenBank/DDBJ databases">
        <authorList>
            <person name="Wibberg Daniel"/>
        </authorList>
    </citation>
    <scope>NUCLEOTIDE SEQUENCE [LARGE SCALE GENOMIC DNA]</scope>
    <source>
        <strain evidence="6">Rhizoctonia solani AG1-IB 7/3/14</strain>
    </source>
</reference>
<evidence type="ECO:0000313" key="6">
    <source>
        <dbReference type="EMBL" id="CEL59987.1"/>
    </source>
</evidence>
<evidence type="ECO:0000256" key="3">
    <source>
        <dbReference type="ARBA" id="ARBA00023136"/>
    </source>
</evidence>
<feature type="transmembrane region" description="Helical" evidence="5">
    <location>
        <begin position="219"/>
        <end position="241"/>
    </location>
</feature>
<organism evidence="6 7">
    <name type="scientific">Thanatephorus cucumeris (strain AG1-IB / isolate 7/3/14)</name>
    <name type="common">Lettuce bottom rot fungus</name>
    <name type="synonym">Rhizoctonia solani</name>
    <dbReference type="NCBI Taxonomy" id="1108050"/>
    <lineage>
        <taxon>Eukaryota</taxon>
        <taxon>Fungi</taxon>
        <taxon>Dikarya</taxon>
        <taxon>Basidiomycota</taxon>
        <taxon>Agaricomycotina</taxon>
        <taxon>Agaricomycetes</taxon>
        <taxon>Cantharellales</taxon>
        <taxon>Ceratobasidiaceae</taxon>
        <taxon>Rhizoctonia</taxon>
        <taxon>Rhizoctonia solani AG-1</taxon>
    </lineage>
</organism>
<dbReference type="Proteomes" id="UP000059188">
    <property type="component" value="Unassembled WGS sequence"/>
</dbReference>
<evidence type="ECO:0000256" key="5">
    <source>
        <dbReference type="SAM" id="Phobius"/>
    </source>
</evidence>
<evidence type="ECO:0000256" key="1">
    <source>
        <dbReference type="ARBA" id="ARBA00022692"/>
    </source>
</evidence>
<feature type="transmembrane region" description="Helical" evidence="5">
    <location>
        <begin position="341"/>
        <end position="362"/>
    </location>
</feature>
<proteinExistence type="predicted"/>
<feature type="region of interest" description="Disordered" evidence="4">
    <location>
        <begin position="55"/>
        <end position="125"/>
    </location>
</feature>
<dbReference type="PANTHER" id="PTHR28263">
    <property type="entry name" value="GOLGI TO ER TRAFFIC PROTEIN 2"/>
    <property type="match status" value="1"/>
</dbReference>
<dbReference type="InterPro" id="IPR028143">
    <property type="entry name" value="Get2/sif1"/>
</dbReference>
<evidence type="ECO:0000313" key="7">
    <source>
        <dbReference type="Proteomes" id="UP000059188"/>
    </source>
</evidence>
<protein>
    <recommendedName>
        <fullName evidence="8">Transmembrane protein</fullName>
    </recommendedName>
</protein>
<dbReference type="EMBL" id="LN679140">
    <property type="protein sequence ID" value="CEL59987.1"/>
    <property type="molecule type" value="Genomic_DNA"/>
</dbReference>
<evidence type="ECO:0008006" key="8">
    <source>
        <dbReference type="Google" id="ProtNLM"/>
    </source>
</evidence>
<dbReference type="Pfam" id="PF08690">
    <property type="entry name" value="GET2"/>
    <property type="match status" value="1"/>
</dbReference>
<dbReference type="GO" id="GO:0006890">
    <property type="term" value="P:retrograde vesicle-mediated transport, Golgi to endoplasmic reticulum"/>
    <property type="evidence" value="ECO:0007669"/>
    <property type="project" value="TreeGrafter"/>
</dbReference>
<dbReference type="AlphaFoldDB" id="A0A0B7FUY8"/>
<dbReference type="PANTHER" id="PTHR28263:SF1">
    <property type="entry name" value="GOLGI TO ER TRAFFIC PROTEIN 2"/>
    <property type="match status" value="1"/>
</dbReference>
<dbReference type="OrthoDB" id="5393181at2759"/>
<feature type="transmembrane region" description="Helical" evidence="5">
    <location>
        <begin position="283"/>
        <end position="303"/>
    </location>
</feature>
<evidence type="ECO:0000256" key="4">
    <source>
        <dbReference type="SAM" id="MobiDB-lite"/>
    </source>
</evidence>
<evidence type="ECO:0000256" key="2">
    <source>
        <dbReference type="ARBA" id="ARBA00022989"/>
    </source>
</evidence>
<accession>A0A0B7FUY8</accession>
<sequence>MSDAAKARAEARKKAILSGRTNRLAKLTSTARGEEAAAAFVREAQAQEKAQALAQAQAEIQSQQNDLAPPAFRDSNLRDFVGESTPITSLTPSPGPSRAATPSHVADLGNRTRDDSGLDSPPPVWTPEQEALLRRIMGGPPGAGFPDGGMTDPLAAMMSMFSGPGGPLGDMLGGVGGKEGDGIPPALKNLGMGSNIPGNVSMMPPMPQPESHPPRPAPVFVRFLPLLHIVATISLCVWFVVFGEPSAFASASGDELAPSSSSIWSRWAVLARREPDSFSVHPMPFILVFITLQLILHSLSIFYDPTPIEPAGVLGMIIPHLPAPLPSIITHSMKYLKLGGILLDDLSIVIFILGITVFISAFKASGY</sequence>
<keyword evidence="3 5" id="KW-0472">Membrane</keyword>
<keyword evidence="1 5" id="KW-0812">Transmembrane</keyword>
<keyword evidence="7" id="KW-1185">Reference proteome</keyword>